<evidence type="ECO:0000313" key="4">
    <source>
        <dbReference type="EMBL" id="KAF9736831.1"/>
    </source>
</evidence>
<dbReference type="GO" id="GO:0005737">
    <property type="term" value="C:cytoplasm"/>
    <property type="evidence" value="ECO:0007669"/>
    <property type="project" value="TreeGrafter"/>
</dbReference>
<dbReference type="GO" id="GO:0017183">
    <property type="term" value="P:protein histidyl modification to diphthamide"/>
    <property type="evidence" value="ECO:0007669"/>
    <property type="project" value="TreeGrafter"/>
</dbReference>
<dbReference type="PANTHER" id="PTHR46042:SF1">
    <property type="entry name" value="DIPHTHINE METHYLTRANSFERASE"/>
    <property type="match status" value="1"/>
</dbReference>
<accession>A0A9P6GKG0</accession>
<dbReference type="PANTHER" id="PTHR46042">
    <property type="entry name" value="DIPHTHINE METHYLTRANSFERASE"/>
    <property type="match status" value="1"/>
</dbReference>
<sequence>MEEIELFTEITLDRRPDVIKFWPHDDQYAVVGTYTLLDGESSEQDEPVSQRRVGSLNLIQVKDDNITIHSLDLRALTKLSTVIQSFPTPFGVYDLHFAPIEEIRDGKEYPGLFAVASSTGSVAIYRLVPSERDDATFPYPKICHRYTIQYFSTDILITSLDWRRHDLVAMTLSSGQVCLGKVRDPSGNPIASAELMQHDFQAWHCSFVVSKDTSETGLGLISGGDDATLRFTPVEADHILDLGPVDSETNSLPAIPWADRKIHQAGVTAVMPIGNTSTGHLVITGSYDDHIRLLHIPNIGRREVLAEYYLEGGVFRIKLAAQRGESNPGSSENEQSYALIVSCMQAGARIVNLNKTRGGWRFDVRAKFEKNAGTLLYSSDCQFADADGRRTIVSTSFEDHKLYLWKAVVSP</sequence>
<dbReference type="OrthoDB" id="1930760at2759"/>
<dbReference type="GO" id="GO:0061685">
    <property type="term" value="F:diphthine methylesterase activity"/>
    <property type="evidence" value="ECO:0007669"/>
    <property type="project" value="TreeGrafter"/>
</dbReference>
<dbReference type="InterPro" id="IPR015943">
    <property type="entry name" value="WD40/YVTN_repeat-like_dom_sf"/>
</dbReference>
<dbReference type="InterPro" id="IPR052415">
    <property type="entry name" value="Diphthine_MTase"/>
</dbReference>
<protein>
    <submittedName>
        <fullName evidence="4">WD-40 repeat-containing protein</fullName>
    </submittedName>
</protein>
<dbReference type="InterPro" id="IPR036322">
    <property type="entry name" value="WD40_repeat_dom_sf"/>
</dbReference>
<keyword evidence="5" id="KW-1185">Reference proteome</keyword>
<name>A0A9P6GKG0_9PLEO</name>
<comment type="caution">
    <text evidence="4">The sequence shown here is derived from an EMBL/GenBank/DDBJ whole genome shotgun (WGS) entry which is preliminary data.</text>
</comment>
<dbReference type="Proteomes" id="UP000756921">
    <property type="component" value="Unassembled WGS sequence"/>
</dbReference>
<evidence type="ECO:0000256" key="1">
    <source>
        <dbReference type="ARBA" id="ARBA00022574"/>
    </source>
</evidence>
<reference evidence="4" key="1">
    <citation type="journal article" date="2020" name="Mol. Plant Microbe Interact.">
        <title>Genome Sequence of the Biocontrol Agent Coniothyrium minitans strain Conio (IMI 134523).</title>
        <authorList>
            <person name="Patel D."/>
            <person name="Shittu T.A."/>
            <person name="Baroncelli R."/>
            <person name="Muthumeenakshi S."/>
            <person name="Osborne T.H."/>
            <person name="Janganan T.K."/>
            <person name="Sreenivasaprasad S."/>
        </authorList>
    </citation>
    <scope>NUCLEOTIDE SEQUENCE</scope>
    <source>
        <strain evidence="4">Conio</strain>
    </source>
</reference>
<dbReference type="SUPFAM" id="SSF50978">
    <property type="entry name" value="WD40 repeat-like"/>
    <property type="match status" value="1"/>
</dbReference>
<evidence type="ECO:0000256" key="3">
    <source>
        <dbReference type="ARBA" id="ARBA00043952"/>
    </source>
</evidence>
<organism evidence="4 5">
    <name type="scientific">Paraphaeosphaeria minitans</name>
    <dbReference type="NCBI Taxonomy" id="565426"/>
    <lineage>
        <taxon>Eukaryota</taxon>
        <taxon>Fungi</taxon>
        <taxon>Dikarya</taxon>
        <taxon>Ascomycota</taxon>
        <taxon>Pezizomycotina</taxon>
        <taxon>Dothideomycetes</taxon>
        <taxon>Pleosporomycetidae</taxon>
        <taxon>Pleosporales</taxon>
        <taxon>Massarineae</taxon>
        <taxon>Didymosphaeriaceae</taxon>
        <taxon>Paraphaeosphaeria</taxon>
    </lineage>
</organism>
<evidence type="ECO:0000313" key="5">
    <source>
        <dbReference type="Proteomes" id="UP000756921"/>
    </source>
</evidence>
<proteinExistence type="predicted"/>
<gene>
    <name evidence="4" type="ORF">PMIN01_04610</name>
</gene>
<keyword evidence="2" id="KW-0677">Repeat</keyword>
<comment type="pathway">
    <text evidence="3">Protein modification.</text>
</comment>
<dbReference type="EMBL" id="WJXW01000004">
    <property type="protein sequence ID" value="KAF9736831.1"/>
    <property type="molecule type" value="Genomic_DNA"/>
</dbReference>
<keyword evidence="1" id="KW-0853">WD repeat</keyword>
<evidence type="ECO:0000256" key="2">
    <source>
        <dbReference type="ARBA" id="ARBA00022737"/>
    </source>
</evidence>
<dbReference type="Gene3D" id="2.130.10.10">
    <property type="entry name" value="YVTN repeat-like/Quinoprotein amine dehydrogenase"/>
    <property type="match status" value="1"/>
</dbReference>
<dbReference type="AlphaFoldDB" id="A0A9P6GKG0"/>